<protein>
    <submittedName>
        <fullName evidence="4">Tubulin-specific chaperone A</fullName>
    </submittedName>
</protein>
<dbReference type="STRING" id="6280.A0A0N4THS6"/>
<dbReference type="WBParaSite" id="BPAG_0000776501-mRNA-1">
    <property type="protein sequence ID" value="BPAG_0000776501-mRNA-1"/>
    <property type="gene ID" value="BPAG_0000776501"/>
</dbReference>
<proteinExistence type="predicted"/>
<evidence type="ECO:0000313" key="2">
    <source>
        <dbReference type="EMBL" id="VDN88913.1"/>
    </source>
</evidence>
<gene>
    <name evidence="2" type="ORF">BPAG_LOCUS7727</name>
</gene>
<evidence type="ECO:0000256" key="1">
    <source>
        <dbReference type="SAM" id="Coils"/>
    </source>
</evidence>
<reference evidence="2 3" key="2">
    <citation type="submission" date="2018-11" db="EMBL/GenBank/DDBJ databases">
        <authorList>
            <consortium name="Pathogen Informatics"/>
        </authorList>
    </citation>
    <scope>NUCLEOTIDE SEQUENCE [LARGE SCALE GENOMIC DNA]</scope>
</reference>
<dbReference type="EMBL" id="UZAD01009277">
    <property type="protein sequence ID" value="VDN88913.1"/>
    <property type="molecule type" value="Genomic_DNA"/>
</dbReference>
<organism evidence="4">
    <name type="scientific">Brugia pahangi</name>
    <name type="common">Filarial nematode worm</name>
    <dbReference type="NCBI Taxonomy" id="6280"/>
    <lineage>
        <taxon>Eukaryota</taxon>
        <taxon>Metazoa</taxon>
        <taxon>Ecdysozoa</taxon>
        <taxon>Nematoda</taxon>
        <taxon>Chromadorea</taxon>
        <taxon>Rhabditida</taxon>
        <taxon>Spirurina</taxon>
        <taxon>Spiruromorpha</taxon>
        <taxon>Filarioidea</taxon>
        <taxon>Onchocercidae</taxon>
        <taxon>Brugia</taxon>
    </lineage>
</organism>
<dbReference type="AlphaFoldDB" id="A0A0N4THS6"/>
<name>A0A0N4THS6_BRUPA</name>
<evidence type="ECO:0000313" key="4">
    <source>
        <dbReference type="WBParaSite" id="BPAG_0000776501-mRNA-1"/>
    </source>
</evidence>
<evidence type="ECO:0000313" key="3">
    <source>
        <dbReference type="Proteomes" id="UP000278627"/>
    </source>
</evidence>
<keyword evidence="1" id="KW-0175">Coiled coil</keyword>
<keyword evidence="3" id="KW-1185">Reference proteome</keyword>
<accession>A0A0N4THS6</accession>
<feature type="coiled-coil region" evidence="1">
    <location>
        <begin position="31"/>
        <end position="76"/>
    </location>
</feature>
<dbReference type="Proteomes" id="UP000278627">
    <property type="component" value="Unassembled WGS sequence"/>
</dbReference>
<reference evidence="4" key="1">
    <citation type="submission" date="2017-02" db="UniProtKB">
        <authorList>
            <consortium name="WormBaseParasite"/>
        </authorList>
    </citation>
    <scope>IDENTIFICATION</scope>
</reference>
<sequence>MQISELKEVPAKAKRKLEEYHEILSGIDDVIAQKQLEVDSHLKELQQQTAKFQGPKKILEEQLGELTAKEDEASSKLTLAQEALQLMRREEEMEKKKLSEIQT</sequence>